<feature type="compositionally biased region" description="Basic residues" evidence="1">
    <location>
        <begin position="1"/>
        <end position="17"/>
    </location>
</feature>
<protein>
    <recommendedName>
        <fullName evidence="4">Cytochrome P450</fullName>
    </recommendedName>
</protein>
<dbReference type="SUPFAM" id="SSF48264">
    <property type="entry name" value="Cytochrome P450"/>
    <property type="match status" value="1"/>
</dbReference>
<evidence type="ECO:0008006" key="4">
    <source>
        <dbReference type="Google" id="ProtNLM"/>
    </source>
</evidence>
<dbReference type="AlphaFoldDB" id="A0A167X0J5"/>
<organism evidence="2 3">
    <name type="scientific">Athelia psychrophila</name>
    <dbReference type="NCBI Taxonomy" id="1759441"/>
    <lineage>
        <taxon>Eukaryota</taxon>
        <taxon>Fungi</taxon>
        <taxon>Dikarya</taxon>
        <taxon>Basidiomycota</taxon>
        <taxon>Agaricomycotina</taxon>
        <taxon>Agaricomycetes</taxon>
        <taxon>Agaricomycetidae</taxon>
        <taxon>Atheliales</taxon>
        <taxon>Atheliaceae</taxon>
        <taxon>Athelia</taxon>
    </lineage>
</organism>
<dbReference type="Proteomes" id="UP000076532">
    <property type="component" value="Unassembled WGS sequence"/>
</dbReference>
<evidence type="ECO:0000313" key="3">
    <source>
        <dbReference type="Proteomes" id="UP000076532"/>
    </source>
</evidence>
<name>A0A167X0J5_9AGAM</name>
<keyword evidence="3" id="KW-1185">Reference proteome</keyword>
<dbReference type="STRING" id="436010.A0A167X0J5"/>
<dbReference type="GO" id="GO:0020037">
    <property type="term" value="F:heme binding"/>
    <property type="evidence" value="ECO:0007669"/>
    <property type="project" value="InterPro"/>
</dbReference>
<dbReference type="GO" id="GO:0004497">
    <property type="term" value="F:monooxygenase activity"/>
    <property type="evidence" value="ECO:0007669"/>
    <property type="project" value="InterPro"/>
</dbReference>
<dbReference type="OrthoDB" id="2159131at2759"/>
<evidence type="ECO:0000256" key="1">
    <source>
        <dbReference type="SAM" id="MobiDB-lite"/>
    </source>
</evidence>
<dbReference type="EMBL" id="KV417777">
    <property type="protein sequence ID" value="KZP06692.1"/>
    <property type="molecule type" value="Genomic_DNA"/>
</dbReference>
<feature type="region of interest" description="Disordered" evidence="1">
    <location>
        <begin position="1"/>
        <end position="23"/>
    </location>
</feature>
<dbReference type="GO" id="GO:0016705">
    <property type="term" value="F:oxidoreductase activity, acting on paired donors, with incorporation or reduction of molecular oxygen"/>
    <property type="evidence" value="ECO:0007669"/>
    <property type="project" value="InterPro"/>
</dbReference>
<feature type="compositionally biased region" description="Basic and acidic residues" evidence="1">
    <location>
        <begin position="64"/>
        <end position="73"/>
    </location>
</feature>
<dbReference type="GO" id="GO:0005506">
    <property type="term" value="F:iron ion binding"/>
    <property type="evidence" value="ECO:0007669"/>
    <property type="project" value="InterPro"/>
</dbReference>
<feature type="compositionally biased region" description="Basic and acidic residues" evidence="1">
    <location>
        <begin position="98"/>
        <end position="116"/>
    </location>
</feature>
<feature type="region of interest" description="Disordered" evidence="1">
    <location>
        <begin position="57"/>
        <end position="120"/>
    </location>
</feature>
<proteinExistence type="predicted"/>
<dbReference type="InterPro" id="IPR036396">
    <property type="entry name" value="Cyt_P450_sf"/>
</dbReference>
<reference evidence="2 3" key="1">
    <citation type="journal article" date="2016" name="Mol. Biol. Evol.">
        <title>Comparative Genomics of Early-Diverging Mushroom-Forming Fungi Provides Insights into the Origins of Lignocellulose Decay Capabilities.</title>
        <authorList>
            <person name="Nagy L.G."/>
            <person name="Riley R."/>
            <person name="Tritt A."/>
            <person name="Adam C."/>
            <person name="Daum C."/>
            <person name="Floudas D."/>
            <person name="Sun H."/>
            <person name="Yadav J.S."/>
            <person name="Pangilinan J."/>
            <person name="Larsson K.H."/>
            <person name="Matsuura K."/>
            <person name="Barry K."/>
            <person name="Labutti K."/>
            <person name="Kuo R."/>
            <person name="Ohm R.A."/>
            <person name="Bhattacharya S.S."/>
            <person name="Shirouzu T."/>
            <person name="Yoshinaga Y."/>
            <person name="Martin F.M."/>
            <person name="Grigoriev I.V."/>
            <person name="Hibbett D.S."/>
        </authorList>
    </citation>
    <scope>NUCLEOTIDE SEQUENCE [LARGE SCALE GENOMIC DNA]</scope>
    <source>
        <strain evidence="2 3">CBS 109695</strain>
    </source>
</reference>
<sequence>MRHRSGLGAAGRKKGKGKDKEPIDDIIDAPALAGPASLVGLGGHINLLQDPELVQSSFSRSAQAKKEAEETEKGVPLGPSAQDLRPWYVAGSSSFPDPKGKNKETGKGDKPWEERRRMKQGARSKDFFWFLGDEESPTPPPRATIAADGIMAVVAGSDTTATTLMALWYFLLRHPEARARLDDTCFPDLRGEGD</sequence>
<gene>
    <name evidence="2" type="ORF">FIBSPDRAFT_304744</name>
</gene>
<accession>A0A167X0J5</accession>
<dbReference type="Gene3D" id="1.10.630.10">
    <property type="entry name" value="Cytochrome P450"/>
    <property type="match status" value="1"/>
</dbReference>
<evidence type="ECO:0000313" key="2">
    <source>
        <dbReference type="EMBL" id="KZP06692.1"/>
    </source>
</evidence>